<keyword evidence="1" id="KW-0479">Metal-binding</keyword>
<evidence type="ECO:0000313" key="4">
    <source>
        <dbReference type="EMBL" id="KAF8434763.1"/>
    </source>
</evidence>
<evidence type="ECO:0000313" key="5">
    <source>
        <dbReference type="Proteomes" id="UP001194468"/>
    </source>
</evidence>
<keyword evidence="5" id="KW-1185">Reference proteome</keyword>
<protein>
    <recommendedName>
        <fullName evidence="3">C2H2-type domain-containing protein</fullName>
    </recommendedName>
</protein>
<reference evidence="4" key="1">
    <citation type="submission" date="2019-10" db="EMBL/GenBank/DDBJ databases">
        <authorList>
            <consortium name="DOE Joint Genome Institute"/>
            <person name="Kuo A."/>
            <person name="Miyauchi S."/>
            <person name="Kiss E."/>
            <person name="Drula E."/>
            <person name="Kohler A."/>
            <person name="Sanchez-Garcia M."/>
            <person name="Andreopoulos B."/>
            <person name="Barry K.W."/>
            <person name="Bonito G."/>
            <person name="Buee M."/>
            <person name="Carver A."/>
            <person name="Chen C."/>
            <person name="Cichocki N."/>
            <person name="Clum A."/>
            <person name="Culley D."/>
            <person name="Crous P.W."/>
            <person name="Fauchery L."/>
            <person name="Girlanda M."/>
            <person name="Hayes R."/>
            <person name="Keri Z."/>
            <person name="LaButti K."/>
            <person name="Lipzen A."/>
            <person name="Lombard V."/>
            <person name="Magnuson J."/>
            <person name="Maillard F."/>
            <person name="Morin E."/>
            <person name="Murat C."/>
            <person name="Nolan M."/>
            <person name="Ohm R."/>
            <person name="Pangilinan J."/>
            <person name="Pereira M."/>
            <person name="Perotto S."/>
            <person name="Peter M."/>
            <person name="Riley R."/>
            <person name="Sitrit Y."/>
            <person name="Stielow B."/>
            <person name="Szollosi G."/>
            <person name="Zifcakova L."/>
            <person name="Stursova M."/>
            <person name="Spatafora J.W."/>
            <person name="Tedersoo L."/>
            <person name="Vaario L.-M."/>
            <person name="Yamada A."/>
            <person name="Yan M."/>
            <person name="Wang P."/>
            <person name="Xu J."/>
            <person name="Bruns T."/>
            <person name="Baldrian P."/>
            <person name="Vilgalys R."/>
            <person name="Henrissat B."/>
            <person name="Grigoriev I.V."/>
            <person name="Hibbett D."/>
            <person name="Nagy L.G."/>
            <person name="Martin F.M."/>
        </authorList>
    </citation>
    <scope>NUCLEOTIDE SEQUENCE</scope>
    <source>
        <strain evidence="4">BED1</strain>
    </source>
</reference>
<dbReference type="GO" id="GO:0008270">
    <property type="term" value="F:zinc ion binding"/>
    <property type="evidence" value="ECO:0007669"/>
    <property type="project" value="UniProtKB-KW"/>
</dbReference>
<evidence type="ECO:0000256" key="2">
    <source>
        <dbReference type="SAM" id="MobiDB-lite"/>
    </source>
</evidence>
<keyword evidence="1" id="KW-0863">Zinc-finger</keyword>
<comment type="caution">
    <text evidence="4">The sequence shown here is derived from an EMBL/GenBank/DDBJ whole genome shotgun (WGS) entry which is preliminary data.</text>
</comment>
<dbReference type="EMBL" id="WHUW01000027">
    <property type="protein sequence ID" value="KAF8434763.1"/>
    <property type="molecule type" value="Genomic_DNA"/>
</dbReference>
<sequence length="681" mass="77762">MPRIASIRTWGPHTCRQCGRGFPTPSGVCQHIAHSARCHAGIEADDPGQRVPTHHDENDGNDGNVLPTSGEDVEGPDLASEHQPVEMDTGEDREVNPDAEEEPNSEKAYFPRHAMEFTEHPVGAVFDDTKTSFQVMQDIQEAAGRGTYAPFRDAEEWELAEWLIKNINQQGMEDFLKLPIPSYHSKYLFMKAIDQLPTGPEWSCELIRVHGDAVLDEPMGNVEADGEDDAEELELWLRNPVACVRELISNPTFKDDIAYAPEKVYADPQGQTRRYDEMWTGDWWWETQRRMPAGATIVPVILASDKTELSRFKGDKSAWLVYLSIGNISKQTRRQPASHASVLLGYLPVSKLHSFDDNSLAGYRLFHYCMKKILQPLVVAGQEGVKMLLQGLLKDYVKKWCTNIAGKPNFDARFRAMPYFPGLCHWKRGISKVKQWTGSDHKQLQRVFVTALIGAIPHQDVIKASCALIDFIHIAQFQSQTDDTILALQRALVDFHRYKDIFIELGCREHFNIPKLHSLTHYVSTIKNFGSLDGVNTEHSERLHIDYAKKAYAKSNHKDYTIQMTKWLQCQEAVIWFRSFLNWRHHNACDDDDPDASPLDAFLTGPRYRVAKQPHFAKKTIKYLIEQHGAVGFTEALKAFVDTLPHAHQFFEPNIYDRFDCFSNIVITLRPHEHVVERTRT</sequence>
<dbReference type="InterPro" id="IPR041078">
    <property type="entry name" value="Plavaka"/>
</dbReference>
<evidence type="ECO:0000259" key="3">
    <source>
        <dbReference type="PROSITE" id="PS50157"/>
    </source>
</evidence>
<feature type="region of interest" description="Disordered" evidence="2">
    <location>
        <begin position="43"/>
        <end position="106"/>
    </location>
</feature>
<organism evidence="4 5">
    <name type="scientific">Boletus edulis BED1</name>
    <dbReference type="NCBI Taxonomy" id="1328754"/>
    <lineage>
        <taxon>Eukaryota</taxon>
        <taxon>Fungi</taxon>
        <taxon>Dikarya</taxon>
        <taxon>Basidiomycota</taxon>
        <taxon>Agaricomycotina</taxon>
        <taxon>Agaricomycetes</taxon>
        <taxon>Agaricomycetidae</taxon>
        <taxon>Boletales</taxon>
        <taxon>Boletineae</taxon>
        <taxon>Boletaceae</taxon>
        <taxon>Boletoideae</taxon>
        <taxon>Boletus</taxon>
    </lineage>
</organism>
<dbReference type="Pfam" id="PF18759">
    <property type="entry name" value="Plavaka"/>
    <property type="match status" value="1"/>
</dbReference>
<dbReference type="Proteomes" id="UP001194468">
    <property type="component" value="Unassembled WGS sequence"/>
</dbReference>
<feature type="domain" description="C2H2-type" evidence="3">
    <location>
        <begin position="13"/>
        <end position="44"/>
    </location>
</feature>
<dbReference type="InterPro" id="IPR013087">
    <property type="entry name" value="Znf_C2H2_type"/>
</dbReference>
<keyword evidence="1" id="KW-0862">Zinc</keyword>
<dbReference type="AlphaFoldDB" id="A0AAD4GBK7"/>
<name>A0AAD4GBK7_BOLED</name>
<reference evidence="4" key="2">
    <citation type="journal article" date="2020" name="Nat. Commun.">
        <title>Large-scale genome sequencing of mycorrhizal fungi provides insights into the early evolution of symbiotic traits.</title>
        <authorList>
            <person name="Miyauchi S."/>
            <person name="Kiss E."/>
            <person name="Kuo A."/>
            <person name="Drula E."/>
            <person name="Kohler A."/>
            <person name="Sanchez-Garcia M."/>
            <person name="Morin E."/>
            <person name="Andreopoulos B."/>
            <person name="Barry K.W."/>
            <person name="Bonito G."/>
            <person name="Buee M."/>
            <person name="Carver A."/>
            <person name="Chen C."/>
            <person name="Cichocki N."/>
            <person name="Clum A."/>
            <person name="Culley D."/>
            <person name="Crous P.W."/>
            <person name="Fauchery L."/>
            <person name="Girlanda M."/>
            <person name="Hayes R.D."/>
            <person name="Keri Z."/>
            <person name="LaButti K."/>
            <person name="Lipzen A."/>
            <person name="Lombard V."/>
            <person name="Magnuson J."/>
            <person name="Maillard F."/>
            <person name="Murat C."/>
            <person name="Nolan M."/>
            <person name="Ohm R.A."/>
            <person name="Pangilinan J."/>
            <person name="Pereira M.F."/>
            <person name="Perotto S."/>
            <person name="Peter M."/>
            <person name="Pfister S."/>
            <person name="Riley R."/>
            <person name="Sitrit Y."/>
            <person name="Stielow J.B."/>
            <person name="Szollosi G."/>
            <person name="Zifcakova L."/>
            <person name="Stursova M."/>
            <person name="Spatafora J.W."/>
            <person name="Tedersoo L."/>
            <person name="Vaario L.M."/>
            <person name="Yamada A."/>
            <person name="Yan M."/>
            <person name="Wang P."/>
            <person name="Xu J."/>
            <person name="Bruns T."/>
            <person name="Baldrian P."/>
            <person name="Vilgalys R."/>
            <person name="Dunand C."/>
            <person name="Henrissat B."/>
            <person name="Grigoriev I.V."/>
            <person name="Hibbett D."/>
            <person name="Nagy L.G."/>
            <person name="Martin F.M."/>
        </authorList>
    </citation>
    <scope>NUCLEOTIDE SEQUENCE</scope>
    <source>
        <strain evidence="4">BED1</strain>
    </source>
</reference>
<feature type="compositionally biased region" description="Basic and acidic residues" evidence="2">
    <location>
        <begin position="79"/>
        <end position="96"/>
    </location>
</feature>
<gene>
    <name evidence="4" type="ORF">L210DRAFT_3648882</name>
</gene>
<dbReference type="PROSITE" id="PS50157">
    <property type="entry name" value="ZINC_FINGER_C2H2_2"/>
    <property type="match status" value="1"/>
</dbReference>
<evidence type="ECO:0000256" key="1">
    <source>
        <dbReference type="PROSITE-ProRule" id="PRU00042"/>
    </source>
</evidence>
<accession>A0AAD4GBK7</accession>
<proteinExistence type="predicted"/>